<dbReference type="SMART" id="SM00345">
    <property type="entry name" value="HTH_GNTR"/>
    <property type="match status" value="1"/>
</dbReference>
<keyword evidence="1" id="KW-0805">Transcription regulation</keyword>
<gene>
    <name evidence="5" type="ORF">BCL32_1162</name>
</gene>
<comment type="caution">
    <text evidence="5">The sequence shown here is derived from an EMBL/GenBank/DDBJ whole genome shotgun (WGS) entry which is preliminary data.</text>
</comment>
<reference evidence="5 6" key="1">
    <citation type="submission" date="2019-06" db="EMBL/GenBank/DDBJ databases">
        <title>Pac Bio to generate improved reference genome sequences for organisms with transposon mutant libraries (support for FEBA project).</title>
        <authorList>
            <person name="Blow M."/>
        </authorList>
    </citation>
    <scope>NUCLEOTIDE SEQUENCE [LARGE SCALE GENOMIC DNA]</scope>
    <source>
        <strain evidence="5 6">USDA 1844</strain>
    </source>
</reference>
<evidence type="ECO:0000259" key="4">
    <source>
        <dbReference type="PROSITE" id="PS50949"/>
    </source>
</evidence>
<evidence type="ECO:0000256" key="3">
    <source>
        <dbReference type="ARBA" id="ARBA00023163"/>
    </source>
</evidence>
<sequence length="292" mass="32358">MSDGRLPILQHPPARLSPFVPLRKMSDWPRLTFAAVARLAVSFAPWFPLSENRYIDAQGDGCFIHFHAEGALMAEQDTVSALAPRLAEEIRDMLIAGELKPGQRLSEAALSAGLDVSRNSLREAFRLLTKENLLRHEPNRGVFVATPSMASIIDIYRVRRMIECQALAKAYPKHPAVVRMRSAVERARVARDRKDWAMVGSENMVFHAAIVDLADSQRLNAFYAQIAAELRLSFGLLADPELLHAPYVDLNGAILEKLEAGLTAEASTALEAYLMQSERTVLAAFSRIDPGK</sequence>
<dbReference type="Pfam" id="PF07729">
    <property type="entry name" value="FCD"/>
    <property type="match status" value="1"/>
</dbReference>
<evidence type="ECO:0000256" key="2">
    <source>
        <dbReference type="ARBA" id="ARBA00023125"/>
    </source>
</evidence>
<dbReference type="GO" id="GO:0003700">
    <property type="term" value="F:DNA-binding transcription factor activity"/>
    <property type="evidence" value="ECO:0007669"/>
    <property type="project" value="InterPro"/>
</dbReference>
<evidence type="ECO:0000313" key="5">
    <source>
        <dbReference type="EMBL" id="TVZ72969.1"/>
    </source>
</evidence>
<dbReference type="InterPro" id="IPR036390">
    <property type="entry name" value="WH_DNA-bd_sf"/>
</dbReference>
<evidence type="ECO:0000313" key="6">
    <source>
        <dbReference type="Proteomes" id="UP000319824"/>
    </source>
</evidence>
<dbReference type="PANTHER" id="PTHR43537:SF45">
    <property type="entry name" value="GNTR FAMILY REGULATORY PROTEIN"/>
    <property type="match status" value="1"/>
</dbReference>
<dbReference type="Gene3D" id="1.20.120.530">
    <property type="entry name" value="GntR ligand-binding domain-like"/>
    <property type="match status" value="1"/>
</dbReference>
<dbReference type="SUPFAM" id="SSF48008">
    <property type="entry name" value="GntR ligand-binding domain-like"/>
    <property type="match status" value="1"/>
</dbReference>
<dbReference type="InterPro" id="IPR008920">
    <property type="entry name" value="TF_FadR/GntR_C"/>
</dbReference>
<dbReference type="CDD" id="cd07377">
    <property type="entry name" value="WHTH_GntR"/>
    <property type="match status" value="1"/>
</dbReference>
<feature type="domain" description="HTH gntR-type" evidence="4">
    <location>
        <begin position="80"/>
        <end position="147"/>
    </location>
</feature>
<proteinExistence type="predicted"/>
<dbReference type="SUPFAM" id="SSF46785">
    <property type="entry name" value="Winged helix' DNA-binding domain"/>
    <property type="match status" value="1"/>
</dbReference>
<organism evidence="5 6">
    <name type="scientific">Rhizobium mongolense USDA 1844</name>
    <dbReference type="NCBI Taxonomy" id="1079460"/>
    <lineage>
        <taxon>Bacteria</taxon>
        <taxon>Pseudomonadati</taxon>
        <taxon>Pseudomonadota</taxon>
        <taxon>Alphaproteobacteria</taxon>
        <taxon>Hyphomicrobiales</taxon>
        <taxon>Rhizobiaceae</taxon>
        <taxon>Rhizobium/Agrobacterium group</taxon>
        <taxon>Rhizobium</taxon>
    </lineage>
</organism>
<dbReference type="InterPro" id="IPR000524">
    <property type="entry name" value="Tscrpt_reg_HTH_GntR"/>
</dbReference>
<name>A0A559TEG7_9HYPH</name>
<dbReference type="AlphaFoldDB" id="A0A559TEG7"/>
<dbReference type="InterPro" id="IPR036388">
    <property type="entry name" value="WH-like_DNA-bd_sf"/>
</dbReference>
<dbReference type="GO" id="GO:0003677">
    <property type="term" value="F:DNA binding"/>
    <property type="evidence" value="ECO:0007669"/>
    <property type="project" value="UniProtKB-KW"/>
</dbReference>
<dbReference type="SMART" id="SM00895">
    <property type="entry name" value="FCD"/>
    <property type="match status" value="1"/>
</dbReference>
<dbReference type="Proteomes" id="UP000319824">
    <property type="component" value="Unassembled WGS sequence"/>
</dbReference>
<dbReference type="PROSITE" id="PS50949">
    <property type="entry name" value="HTH_GNTR"/>
    <property type="match status" value="1"/>
</dbReference>
<accession>A0A559TEG7</accession>
<dbReference type="EMBL" id="VISO01000002">
    <property type="protein sequence ID" value="TVZ72969.1"/>
    <property type="molecule type" value="Genomic_DNA"/>
</dbReference>
<dbReference type="Pfam" id="PF00392">
    <property type="entry name" value="GntR"/>
    <property type="match status" value="1"/>
</dbReference>
<keyword evidence="2 5" id="KW-0238">DNA-binding</keyword>
<dbReference type="PANTHER" id="PTHR43537">
    <property type="entry name" value="TRANSCRIPTIONAL REGULATOR, GNTR FAMILY"/>
    <property type="match status" value="1"/>
</dbReference>
<evidence type="ECO:0000256" key="1">
    <source>
        <dbReference type="ARBA" id="ARBA00023015"/>
    </source>
</evidence>
<dbReference type="InterPro" id="IPR011711">
    <property type="entry name" value="GntR_C"/>
</dbReference>
<protein>
    <submittedName>
        <fullName evidence="5">DNA-binding GntR family transcriptional regulator</fullName>
    </submittedName>
</protein>
<dbReference type="Gene3D" id="1.10.10.10">
    <property type="entry name" value="Winged helix-like DNA-binding domain superfamily/Winged helix DNA-binding domain"/>
    <property type="match status" value="1"/>
</dbReference>
<keyword evidence="3" id="KW-0804">Transcription</keyword>